<keyword evidence="2" id="KW-1185">Reference proteome</keyword>
<dbReference type="AlphaFoldDB" id="A0A183E9D7"/>
<sequence>MVVDGVLMLVDGVLVGVGRRRLVGTKTNVDTENLPENRLLSPPGVPPRSSWVQLTKRAAYMIDIGAAD</sequence>
<evidence type="ECO:0000313" key="2">
    <source>
        <dbReference type="Proteomes" id="UP000271098"/>
    </source>
</evidence>
<evidence type="ECO:0000313" key="1">
    <source>
        <dbReference type="EMBL" id="VDN30069.1"/>
    </source>
</evidence>
<dbReference type="WBParaSite" id="GPUH_0001760001-mRNA-1">
    <property type="protein sequence ID" value="GPUH_0001760001-mRNA-1"/>
    <property type="gene ID" value="GPUH_0001760001"/>
</dbReference>
<accession>A0A183E9D7</accession>
<protein>
    <submittedName>
        <fullName evidence="1 3">Uncharacterized protein</fullName>
    </submittedName>
</protein>
<evidence type="ECO:0000313" key="3">
    <source>
        <dbReference type="WBParaSite" id="GPUH_0001760001-mRNA-1"/>
    </source>
</evidence>
<organism evidence="3">
    <name type="scientific">Gongylonema pulchrum</name>
    <dbReference type="NCBI Taxonomy" id="637853"/>
    <lineage>
        <taxon>Eukaryota</taxon>
        <taxon>Metazoa</taxon>
        <taxon>Ecdysozoa</taxon>
        <taxon>Nematoda</taxon>
        <taxon>Chromadorea</taxon>
        <taxon>Rhabditida</taxon>
        <taxon>Spirurina</taxon>
        <taxon>Spiruromorpha</taxon>
        <taxon>Spiruroidea</taxon>
        <taxon>Gongylonematidae</taxon>
        <taxon>Gongylonema</taxon>
    </lineage>
</organism>
<reference evidence="1 2" key="2">
    <citation type="submission" date="2018-11" db="EMBL/GenBank/DDBJ databases">
        <authorList>
            <consortium name="Pathogen Informatics"/>
        </authorList>
    </citation>
    <scope>NUCLEOTIDE SEQUENCE [LARGE SCALE GENOMIC DNA]</scope>
</reference>
<dbReference type="EMBL" id="UYRT01085382">
    <property type="protein sequence ID" value="VDN30069.1"/>
    <property type="molecule type" value="Genomic_DNA"/>
</dbReference>
<name>A0A183E9D7_9BILA</name>
<proteinExistence type="predicted"/>
<dbReference type="Proteomes" id="UP000271098">
    <property type="component" value="Unassembled WGS sequence"/>
</dbReference>
<gene>
    <name evidence="1" type="ORF">GPUH_LOCUS17580</name>
</gene>
<reference evidence="3" key="1">
    <citation type="submission" date="2016-06" db="UniProtKB">
        <authorList>
            <consortium name="WormBaseParasite"/>
        </authorList>
    </citation>
    <scope>IDENTIFICATION</scope>
</reference>